<protein>
    <submittedName>
        <fullName evidence="2">Uncharacterized protein</fullName>
    </submittedName>
</protein>
<feature type="compositionally biased region" description="Polar residues" evidence="1">
    <location>
        <begin position="1"/>
        <end position="10"/>
    </location>
</feature>
<proteinExistence type="predicted"/>
<dbReference type="EMBL" id="KQ947423">
    <property type="protein sequence ID" value="KUJ13070.1"/>
    <property type="molecule type" value="Genomic_DNA"/>
</dbReference>
<dbReference type="AlphaFoldDB" id="A0A194WYP5"/>
<dbReference type="RefSeq" id="XP_018067425.1">
    <property type="nucleotide sequence ID" value="XM_018205783.1"/>
</dbReference>
<dbReference type="OrthoDB" id="5235440at2759"/>
<dbReference type="GeneID" id="28815509"/>
<dbReference type="Proteomes" id="UP000070700">
    <property type="component" value="Unassembled WGS sequence"/>
</dbReference>
<keyword evidence="3" id="KW-1185">Reference proteome</keyword>
<evidence type="ECO:0000313" key="3">
    <source>
        <dbReference type="Proteomes" id="UP000070700"/>
    </source>
</evidence>
<evidence type="ECO:0000256" key="1">
    <source>
        <dbReference type="SAM" id="MobiDB-lite"/>
    </source>
</evidence>
<gene>
    <name evidence="2" type="ORF">LY89DRAFT_200413</name>
</gene>
<feature type="region of interest" description="Disordered" evidence="1">
    <location>
        <begin position="1"/>
        <end position="34"/>
    </location>
</feature>
<dbReference type="KEGG" id="psco:LY89DRAFT_200413"/>
<evidence type="ECO:0000313" key="2">
    <source>
        <dbReference type="EMBL" id="KUJ13070.1"/>
    </source>
</evidence>
<accession>A0A194WYP5</accession>
<name>A0A194WYP5_MOLSC</name>
<dbReference type="InParanoid" id="A0A194WYP5"/>
<sequence>MDTARPSISTEAPEPDSPSQTSKPKADTPAMLEDLGILTPEEIADVRRLMKRDSLASDRHSYWLQAQFWWSPSWSTWGSDGSRMIQAEFIKSGSPCITKGIGNEVMMCNKATAFYWMESAQTIPRDGNGLAILGSIFKYWTEALGRQPYVQLHDFFAAPISVKAKSATTIPEILYGHRCIYAQAQELLRSPRMGKEIDSRYFRLHPLFEALITVFDEYIYVEEAMESFETLKHEALPLARDEDLNSIDIIRVPLRTGVRFVANLLLHEDAAHPESTLSNTAEAPDSPFAEWDAKWEKNSRREEASKIGWASKSEDPDCEPVFEFSFNWV</sequence>
<reference evidence="2 3" key="1">
    <citation type="submission" date="2015-10" db="EMBL/GenBank/DDBJ databases">
        <title>Full genome of DAOMC 229536 Phialocephala scopiformis, a fungal endophyte of spruce producing the potent anti-insectan compound rugulosin.</title>
        <authorList>
            <consortium name="DOE Joint Genome Institute"/>
            <person name="Walker A.K."/>
            <person name="Frasz S.L."/>
            <person name="Seifert K.A."/>
            <person name="Miller J.D."/>
            <person name="Mondo S.J."/>
            <person name="Labutti K."/>
            <person name="Lipzen A."/>
            <person name="Dockter R."/>
            <person name="Kennedy M."/>
            <person name="Grigoriev I.V."/>
            <person name="Spatafora J.W."/>
        </authorList>
    </citation>
    <scope>NUCLEOTIDE SEQUENCE [LARGE SCALE GENOMIC DNA]</scope>
    <source>
        <strain evidence="2 3">CBS 120377</strain>
    </source>
</reference>
<organism evidence="2 3">
    <name type="scientific">Mollisia scopiformis</name>
    <name type="common">Conifer needle endophyte fungus</name>
    <name type="synonym">Phialocephala scopiformis</name>
    <dbReference type="NCBI Taxonomy" id="149040"/>
    <lineage>
        <taxon>Eukaryota</taxon>
        <taxon>Fungi</taxon>
        <taxon>Dikarya</taxon>
        <taxon>Ascomycota</taxon>
        <taxon>Pezizomycotina</taxon>
        <taxon>Leotiomycetes</taxon>
        <taxon>Helotiales</taxon>
        <taxon>Mollisiaceae</taxon>
        <taxon>Mollisia</taxon>
    </lineage>
</organism>